<reference evidence="2 3" key="1">
    <citation type="journal article" date="2015" name="Fungal Genet. Biol.">
        <title>Evolution of novel wood decay mechanisms in Agaricales revealed by the genome sequences of Fistulina hepatica and Cylindrobasidium torrendii.</title>
        <authorList>
            <person name="Floudas D."/>
            <person name="Held B.W."/>
            <person name="Riley R."/>
            <person name="Nagy L.G."/>
            <person name="Koehler G."/>
            <person name="Ransdell A.S."/>
            <person name="Younus H."/>
            <person name="Chow J."/>
            <person name="Chiniquy J."/>
            <person name="Lipzen A."/>
            <person name="Tritt A."/>
            <person name="Sun H."/>
            <person name="Haridas S."/>
            <person name="LaButti K."/>
            <person name="Ohm R.A."/>
            <person name="Kues U."/>
            <person name="Blanchette R.A."/>
            <person name="Grigoriev I.V."/>
            <person name="Minto R.E."/>
            <person name="Hibbett D.S."/>
        </authorList>
    </citation>
    <scope>NUCLEOTIDE SEQUENCE [LARGE SCALE GENOMIC DNA]</scope>
    <source>
        <strain evidence="2 3">ATCC 64428</strain>
    </source>
</reference>
<sequence length="176" mass="20235">MHCGDIDYSGLSTGHVHIECFDYACNDMPTGRGSQYKLERDDPIPYWKTTAVEGKFGKEKKKTHMDRRSVHSAATVQELEALRVEMSLRKHVVGYRAKPNVRNETESRDRVQAESPTIPWSRTDRNSKGLRPRCRNTKVCLWETRLEEKLIGKFVSTGARRRHSFSTEGGVMQVDH</sequence>
<evidence type="ECO:0000256" key="1">
    <source>
        <dbReference type="SAM" id="MobiDB-lite"/>
    </source>
</evidence>
<dbReference type="Proteomes" id="UP000054144">
    <property type="component" value="Unassembled WGS sequence"/>
</dbReference>
<evidence type="ECO:0000313" key="3">
    <source>
        <dbReference type="Proteomes" id="UP000054144"/>
    </source>
</evidence>
<organism evidence="2 3">
    <name type="scientific">Fistulina hepatica ATCC 64428</name>
    <dbReference type="NCBI Taxonomy" id="1128425"/>
    <lineage>
        <taxon>Eukaryota</taxon>
        <taxon>Fungi</taxon>
        <taxon>Dikarya</taxon>
        <taxon>Basidiomycota</taxon>
        <taxon>Agaricomycotina</taxon>
        <taxon>Agaricomycetes</taxon>
        <taxon>Agaricomycetidae</taxon>
        <taxon>Agaricales</taxon>
        <taxon>Fistulinaceae</taxon>
        <taxon>Fistulina</taxon>
    </lineage>
</organism>
<protein>
    <submittedName>
        <fullName evidence="2">Uncharacterized protein</fullName>
    </submittedName>
</protein>
<evidence type="ECO:0000313" key="2">
    <source>
        <dbReference type="EMBL" id="KIY47790.1"/>
    </source>
</evidence>
<feature type="compositionally biased region" description="Basic and acidic residues" evidence="1">
    <location>
        <begin position="101"/>
        <end position="112"/>
    </location>
</feature>
<feature type="region of interest" description="Disordered" evidence="1">
    <location>
        <begin position="101"/>
        <end position="129"/>
    </location>
</feature>
<gene>
    <name evidence="2" type="ORF">FISHEDRAFT_59394</name>
</gene>
<proteinExistence type="predicted"/>
<accession>A0A0D7AAT4</accession>
<keyword evidence="3" id="KW-1185">Reference proteome</keyword>
<dbReference type="AlphaFoldDB" id="A0A0D7AAT4"/>
<dbReference type="EMBL" id="KN881928">
    <property type="protein sequence ID" value="KIY47790.1"/>
    <property type="molecule type" value="Genomic_DNA"/>
</dbReference>
<name>A0A0D7AAT4_9AGAR</name>